<dbReference type="PANTHER" id="PTHR21083">
    <property type="entry name" value="TWISTER"/>
    <property type="match status" value="1"/>
</dbReference>
<reference evidence="4" key="1">
    <citation type="journal article" date="2023" name="IScience">
        <title>Live-bearing cockroach genome reveals convergent evolutionary mechanisms linked to viviparity in insects and beyond.</title>
        <authorList>
            <person name="Fouks B."/>
            <person name="Harrison M.C."/>
            <person name="Mikhailova A.A."/>
            <person name="Marchal E."/>
            <person name="English S."/>
            <person name="Carruthers M."/>
            <person name="Jennings E.C."/>
            <person name="Chiamaka E.L."/>
            <person name="Frigard R.A."/>
            <person name="Pippel M."/>
            <person name="Attardo G.M."/>
            <person name="Benoit J.B."/>
            <person name="Bornberg-Bauer E."/>
            <person name="Tobe S.S."/>
        </authorList>
    </citation>
    <scope>NUCLEOTIDE SEQUENCE</scope>
    <source>
        <strain evidence="4">Stay&amp;Tobe</strain>
    </source>
</reference>
<protein>
    <recommendedName>
        <fullName evidence="3">PIH1D1/2/3 CS-like domain-containing protein</fullName>
    </recommendedName>
</protein>
<evidence type="ECO:0000259" key="3">
    <source>
        <dbReference type="Pfam" id="PF18201"/>
    </source>
</evidence>
<proteinExistence type="inferred from homology"/>
<evidence type="ECO:0000256" key="1">
    <source>
        <dbReference type="ARBA" id="ARBA00008511"/>
    </source>
</evidence>
<dbReference type="Pfam" id="PF18201">
    <property type="entry name" value="PIH1_CS"/>
    <property type="match status" value="1"/>
</dbReference>
<dbReference type="PANTHER" id="PTHR21083:SF0">
    <property type="entry name" value="DYNEIN AXONEMAL ASSEMBLY FACTOR 6"/>
    <property type="match status" value="1"/>
</dbReference>
<dbReference type="GO" id="GO:0005737">
    <property type="term" value="C:cytoplasm"/>
    <property type="evidence" value="ECO:0007669"/>
    <property type="project" value="TreeGrafter"/>
</dbReference>
<evidence type="ECO:0000313" key="4">
    <source>
        <dbReference type="EMBL" id="KAJ9589010.1"/>
    </source>
</evidence>
<evidence type="ECO:0000313" key="5">
    <source>
        <dbReference type="Proteomes" id="UP001233999"/>
    </source>
</evidence>
<dbReference type="InterPro" id="IPR041442">
    <property type="entry name" value="PIH1D1/2/3_CS-like"/>
</dbReference>
<reference evidence="4" key="2">
    <citation type="submission" date="2023-05" db="EMBL/GenBank/DDBJ databases">
        <authorList>
            <person name="Fouks B."/>
        </authorList>
    </citation>
    <scope>NUCLEOTIDE SEQUENCE</scope>
    <source>
        <strain evidence="4">Stay&amp;Tobe</strain>
        <tissue evidence="4">Testes</tissue>
    </source>
</reference>
<feature type="domain" description="PIH1D1/2/3 CS-like" evidence="3">
    <location>
        <begin position="78"/>
        <end position="173"/>
    </location>
</feature>
<dbReference type="AlphaFoldDB" id="A0AAD7ZY10"/>
<dbReference type="GO" id="GO:0070286">
    <property type="term" value="P:axonemal dynein complex assembly"/>
    <property type="evidence" value="ECO:0007669"/>
    <property type="project" value="InterPro"/>
</dbReference>
<comment type="similarity">
    <text evidence="1">Belongs to the PIH1 family.</text>
</comment>
<dbReference type="SUPFAM" id="SSF49764">
    <property type="entry name" value="HSP20-like chaperones"/>
    <property type="match status" value="1"/>
</dbReference>
<dbReference type="InterPro" id="IPR008978">
    <property type="entry name" value="HSP20-like_chaperone"/>
</dbReference>
<sequence>MAFDVGDIKKLSELLVPPEESDSEDDLPQSGLRKMGPGDISSSKAVAENPKEDSDDIWHDAEVPENVVHRVECDPRERPEYEITYKQNVTAEDIFLQMSGKTQSTTSCEDMIVTVKLPGEAYADVNVTTTEQHHLDVRSPHYYLSLDLPHPVNTNSSKAEWISEQSALKVTLRMEREFDFLNF</sequence>
<feature type="region of interest" description="Disordered" evidence="2">
    <location>
        <begin position="11"/>
        <end position="57"/>
    </location>
</feature>
<dbReference type="Proteomes" id="UP001233999">
    <property type="component" value="Unassembled WGS sequence"/>
</dbReference>
<name>A0AAD7ZY10_DIPPU</name>
<dbReference type="EMBL" id="JASPKZ010005288">
    <property type="protein sequence ID" value="KAJ9589010.1"/>
    <property type="molecule type" value="Genomic_DNA"/>
</dbReference>
<dbReference type="GO" id="GO:0045505">
    <property type="term" value="F:dynein intermediate chain binding"/>
    <property type="evidence" value="ECO:0007669"/>
    <property type="project" value="TreeGrafter"/>
</dbReference>
<accession>A0AAD7ZY10</accession>
<comment type="caution">
    <text evidence="4">The sequence shown here is derived from an EMBL/GenBank/DDBJ whole genome shotgun (WGS) entry which is preliminary data.</text>
</comment>
<keyword evidence="5" id="KW-1185">Reference proteome</keyword>
<organism evidence="4 5">
    <name type="scientific">Diploptera punctata</name>
    <name type="common">Pacific beetle cockroach</name>
    <dbReference type="NCBI Taxonomy" id="6984"/>
    <lineage>
        <taxon>Eukaryota</taxon>
        <taxon>Metazoa</taxon>
        <taxon>Ecdysozoa</taxon>
        <taxon>Arthropoda</taxon>
        <taxon>Hexapoda</taxon>
        <taxon>Insecta</taxon>
        <taxon>Pterygota</taxon>
        <taxon>Neoptera</taxon>
        <taxon>Polyneoptera</taxon>
        <taxon>Dictyoptera</taxon>
        <taxon>Blattodea</taxon>
        <taxon>Blaberoidea</taxon>
        <taxon>Blaberidae</taxon>
        <taxon>Diplopterinae</taxon>
        <taxon>Diploptera</taxon>
    </lineage>
</organism>
<dbReference type="CDD" id="cd06463">
    <property type="entry name" value="p23_like"/>
    <property type="match status" value="1"/>
</dbReference>
<dbReference type="InterPro" id="IPR026697">
    <property type="entry name" value="DNAAF6"/>
</dbReference>
<gene>
    <name evidence="4" type="ORF">L9F63_017705</name>
</gene>
<dbReference type="GO" id="GO:0051087">
    <property type="term" value="F:protein-folding chaperone binding"/>
    <property type="evidence" value="ECO:0007669"/>
    <property type="project" value="InterPro"/>
</dbReference>
<evidence type="ECO:0000256" key="2">
    <source>
        <dbReference type="SAM" id="MobiDB-lite"/>
    </source>
</evidence>